<sequence>MGKFLLVGLLVTVVGYFFIFPHLFYCQTIRFSDFEKINPTLYVSPGLPKAQRVPIYRAIHESRQRVASLWGAPVGQPTLILCSSPQEYEKYCHSREGAGCSLGTPWGTSYIVLNPYGLNVDVISHEMCHDELFSRLGWWKTTTQVPQWFNEGLALMLDRRFVESTQPVQRYLDYREEWLYLTHGAQEILELKNIESMKGFFNGNQQHVMLAYVTAGLEVSYWLARAGKEGVAALTQQLDASQVPFEEAYEAAATHPKAARLSPQVPENPLRPKVVAP</sequence>
<dbReference type="EMBL" id="JACHGF010000005">
    <property type="protein sequence ID" value="MBB5285362.1"/>
    <property type="molecule type" value="Genomic_DNA"/>
</dbReference>
<accession>A0A840TUW1</accession>
<gene>
    <name evidence="2" type="ORF">HNQ92_003519</name>
</gene>
<evidence type="ECO:0000313" key="3">
    <source>
        <dbReference type="Proteomes" id="UP000557307"/>
    </source>
</evidence>
<name>A0A840TUW1_9BACT</name>
<keyword evidence="3" id="KW-1185">Reference proteome</keyword>
<reference evidence="2 3" key="1">
    <citation type="submission" date="2020-08" db="EMBL/GenBank/DDBJ databases">
        <title>Genomic Encyclopedia of Type Strains, Phase IV (KMG-IV): sequencing the most valuable type-strain genomes for metagenomic binning, comparative biology and taxonomic classification.</title>
        <authorList>
            <person name="Goeker M."/>
        </authorList>
    </citation>
    <scope>NUCLEOTIDE SEQUENCE [LARGE SCALE GENOMIC DNA]</scope>
    <source>
        <strain evidence="2 3">DSM 105074</strain>
    </source>
</reference>
<comment type="caution">
    <text evidence="2">The sequence shown here is derived from an EMBL/GenBank/DDBJ whole genome shotgun (WGS) entry which is preliminary data.</text>
</comment>
<evidence type="ECO:0000313" key="2">
    <source>
        <dbReference type="EMBL" id="MBB5285362.1"/>
    </source>
</evidence>
<proteinExistence type="predicted"/>
<feature type="region of interest" description="Disordered" evidence="1">
    <location>
        <begin position="254"/>
        <end position="277"/>
    </location>
</feature>
<dbReference type="RefSeq" id="WP_184175432.1">
    <property type="nucleotide sequence ID" value="NZ_JACHGF010000005.1"/>
</dbReference>
<dbReference type="Proteomes" id="UP000557307">
    <property type="component" value="Unassembled WGS sequence"/>
</dbReference>
<protein>
    <recommendedName>
        <fullName evidence="4">DUF1570 domain-containing protein</fullName>
    </recommendedName>
</protein>
<organism evidence="2 3">
    <name type="scientific">Rhabdobacter roseus</name>
    <dbReference type="NCBI Taxonomy" id="1655419"/>
    <lineage>
        <taxon>Bacteria</taxon>
        <taxon>Pseudomonadati</taxon>
        <taxon>Bacteroidota</taxon>
        <taxon>Cytophagia</taxon>
        <taxon>Cytophagales</taxon>
        <taxon>Cytophagaceae</taxon>
        <taxon>Rhabdobacter</taxon>
    </lineage>
</organism>
<dbReference type="AlphaFoldDB" id="A0A840TUW1"/>
<evidence type="ECO:0000256" key="1">
    <source>
        <dbReference type="SAM" id="MobiDB-lite"/>
    </source>
</evidence>
<evidence type="ECO:0008006" key="4">
    <source>
        <dbReference type="Google" id="ProtNLM"/>
    </source>
</evidence>